<evidence type="ECO:0000313" key="3">
    <source>
        <dbReference type="EMBL" id="CAI2176104.1"/>
    </source>
</evidence>
<sequence length="214" mass="24197">MWWIYIVDTLEVLANVIVSVIAIISIIVIAWIVFWKLILSQISFIREIAELPKLNDGKTPQSSPSPHREKKKRQPSTSSSASHSRQQSTSQITRGRHKSISSAHSRHQSLPFPSHNRQQSASTRQKLNNINANNPIIHQRTFSSSSLSHYQDGGSLPMSRRTSNRTYQSQDDDSDHKSQSHTKSNSRTSIKNGSSKIVSVENDEFLNFEEGYIS</sequence>
<dbReference type="Proteomes" id="UP001153678">
    <property type="component" value="Unassembled WGS sequence"/>
</dbReference>
<dbReference type="Pfam" id="PF15938">
    <property type="entry name" value="DUF4750"/>
    <property type="match status" value="1"/>
</dbReference>
<feature type="transmembrane region" description="Helical" evidence="2">
    <location>
        <begin position="12"/>
        <end position="38"/>
    </location>
</feature>
<dbReference type="EMBL" id="CAMKVN010001458">
    <property type="protein sequence ID" value="CAI2176104.1"/>
    <property type="molecule type" value="Genomic_DNA"/>
</dbReference>
<reference evidence="3" key="1">
    <citation type="submission" date="2022-08" db="EMBL/GenBank/DDBJ databases">
        <authorList>
            <person name="Kallberg Y."/>
            <person name="Tangrot J."/>
            <person name="Rosling A."/>
        </authorList>
    </citation>
    <scope>NUCLEOTIDE SEQUENCE</scope>
    <source>
        <strain evidence="3">Wild A</strain>
    </source>
</reference>
<name>A0A9W4SNR4_9GLOM</name>
<dbReference type="InterPro" id="IPR031851">
    <property type="entry name" value="DUF4750"/>
</dbReference>
<organism evidence="3 4">
    <name type="scientific">Funneliformis geosporum</name>
    <dbReference type="NCBI Taxonomy" id="1117311"/>
    <lineage>
        <taxon>Eukaryota</taxon>
        <taxon>Fungi</taxon>
        <taxon>Fungi incertae sedis</taxon>
        <taxon>Mucoromycota</taxon>
        <taxon>Glomeromycotina</taxon>
        <taxon>Glomeromycetes</taxon>
        <taxon>Glomerales</taxon>
        <taxon>Glomeraceae</taxon>
        <taxon>Funneliformis</taxon>
    </lineage>
</organism>
<keyword evidence="4" id="KW-1185">Reference proteome</keyword>
<dbReference type="AlphaFoldDB" id="A0A9W4SNR4"/>
<keyword evidence="2" id="KW-1133">Transmembrane helix</keyword>
<proteinExistence type="predicted"/>
<feature type="compositionally biased region" description="Basic residues" evidence="1">
    <location>
        <begin position="94"/>
        <end position="107"/>
    </location>
</feature>
<accession>A0A9W4SNR4</accession>
<dbReference type="OrthoDB" id="2424850at2759"/>
<feature type="region of interest" description="Disordered" evidence="1">
    <location>
        <begin position="144"/>
        <end position="201"/>
    </location>
</feature>
<protein>
    <submittedName>
        <fullName evidence="3">4341_t:CDS:1</fullName>
    </submittedName>
</protein>
<keyword evidence="2" id="KW-0472">Membrane</keyword>
<feature type="region of interest" description="Disordered" evidence="1">
    <location>
        <begin position="55"/>
        <end position="123"/>
    </location>
</feature>
<evidence type="ECO:0000256" key="2">
    <source>
        <dbReference type="SAM" id="Phobius"/>
    </source>
</evidence>
<feature type="compositionally biased region" description="Polar residues" evidence="1">
    <location>
        <begin position="185"/>
        <end position="197"/>
    </location>
</feature>
<feature type="compositionally biased region" description="Low complexity" evidence="1">
    <location>
        <begin position="75"/>
        <end position="91"/>
    </location>
</feature>
<comment type="caution">
    <text evidence="3">The sequence shown here is derived from an EMBL/GenBank/DDBJ whole genome shotgun (WGS) entry which is preliminary data.</text>
</comment>
<evidence type="ECO:0000313" key="4">
    <source>
        <dbReference type="Proteomes" id="UP001153678"/>
    </source>
</evidence>
<evidence type="ECO:0000256" key="1">
    <source>
        <dbReference type="SAM" id="MobiDB-lite"/>
    </source>
</evidence>
<keyword evidence="2" id="KW-0812">Transmembrane</keyword>
<gene>
    <name evidence="3" type="ORF">FWILDA_LOCUS7424</name>
</gene>